<dbReference type="RefSeq" id="WP_219053434.1">
    <property type="nucleotide sequence ID" value="NZ_JAHWDP010000006.1"/>
</dbReference>
<proteinExistence type="predicted"/>
<gene>
    <name evidence="2" type="ORF">KXJ69_12375</name>
</gene>
<sequence length="315" mass="36681">MENSIRFSVVIPLYNKENYVEATLKSVLNQRYENFEILIVNDCSTDSSLEKVNSFIDKRIKIIQHPINKGLSASRNTGIQNATADYVAFIDADDLWKPTFLEKMNSLIGTYQNQTSVFASTYEITFGEERKVMFPFPLLGINSEGIIQNFFSTSLGYNYYCMSSICANKKLFDDIGYFDERINYSEDVDFNIRLNLKHKVAFINEPLATLNFISENQITHSKLSGKVIPDYDFYEDQNPNNKELKKYLDFHRYVKAKLLKMENNNDGFKKLKSRIDTKNLNWKQKLLLRLPQFVLKTIYVSKRKLLQKGINVSSY</sequence>
<evidence type="ECO:0000313" key="2">
    <source>
        <dbReference type="EMBL" id="MBW2938905.1"/>
    </source>
</evidence>
<dbReference type="Proteomes" id="UP001138686">
    <property type="component" value="Unassembled WGS sequence"/>
</dbReference>
<keyword evidence="3" id="KW-1185">Reference proteome</keyword>
<dbReference type="InterPro" id="IPR050834">
    <property type="entry name" value="Glycosyltransf_2"/>
</dbReference>
<comment type="caution">
    <text evidence="2">The sequence shown here is derived from an EMBL/GenBank/DDBJ whole genome shotgun (WGS) entry which is preliminary data.</text>
</comment>
<accession>A0A9X1FQG7</accession>
<dbReference type="InterPro" id="IPR001173">
    <property type="entry name" value="Glyco_trans_2-like"/>
</dbReference>
<evidence type="ECO:0000313" key="3">
    <source>
        <dbReference type="Proteomes" id="UP001138686"/>
    </source>
</evidence>
<evidence type="ECO:0000259" key="1">
    <source>
        <dbReference type="Pfam" id="PF00535"/>
    </source>
</evidence>
<organism evidence="2 3">
    <name type="scientific">Halomarinibacterium sedimenti</name>
    <dbReference type="NCBI Taxonomy" id="2857106"/>
    <lineage>
        <taxon>Bacteria</taxon>
        <taxon>Pseudomonadati</taxon>
        <taxon>Bacteroidota</taxon>
        <taxon>Flavobacteriia</taxon>
        <taxon>Flavobacteriales</taxon>
        <taxon>Flavobacteriaceae</taxon>
        <taxon>Halomarinibacterium</taxon>
    </lineage>
</organism>
<dbReference type="PANTHER" id="PTHR43685">
    <property type="entry name" value="GLYCOSYLTRANSFERASE"/>
    <property type="match status" value="1"/>
</dbReference>
<dbReference type="AlphaFoldDB" id="A0A9X1FQG7"/>
<protein>
    <submittedName>
        <fullName evidence="2">Glycosyltransferase family 2 protein</fullName>
    </submittedName>
</protein>
<feature type="domain" description="Glycosyltransferase 2-like" evidence="1">
    <location>
        <begin position="8"/>
        <end position="115"/>
    </location>
</feature>
<dbReference type="EMBL" id="JAHWDP010000006">
    <property type="protein sequence ID" value="MBW2938905.1"/>
    <property type="molecule type" value="Genomic_DNA"/>
</dbReference>
<reference evidence="2" key="1">
    <citation type="submission" date="2021-07" db="EMBL/GenBank/DDBJ databases">
        <title>Aureisphaera sp. CAU 1614 isolated from sea sediment.</title>
        <authorList>
            <person name="Kim W."/>
        </authorList>
    </citation>
    <scope>NUCLEOTIDE SEQUENCE</scope>
    <source>
        <strain evidence="2">CAU 1614</strain>
    </source>
</reference>
<dbReference type="PANTHER" id="PTHR43685:SF2">
    <property type="entry name" value="GLYCOSYLTRANSFERASE 2-LIKE DOMAIN-CONTAINING PROTEIN"/>
    <property type="match status" value="1"/>
</dbReference>
<dbReference type="CDD" id="cd00761">
    <property type="entry name" value="Glyco_tranf_GTA_type"/>
    <property type="match status" value="1"/>
</dbReference>
<name>A0A9X1FQG7_9FLAO</name>
<dbReference type="Pfam" id="PF00535">
    <property type="entry name" value="Glycos_transf_2"/>
    <property type="match status" value="1"/>
</dbReference>